<feature type="coiled-coil region" evidence="5">
    <location>
        <begin position="43"/>
        <end position="150"/>
    </location>
</feature>
<organism evidence="7 8">
    <name type="scientific">Candidatus Syntrophocurvum alkaliphilum</name>
    <dbReference type="NCBI Taxonomy" id="2293317"/>
    <lineage>
        <taxon>Bacteria</taxon>
        <taxon>Bacillati</taxon>
        <taxon>Bacillota</taxon>
        <taxon>Clostridia</taxon>
        <taxon>Eubacteriales</taxon>
        <taxon>Syntrophomonadaceae</taxon>
        <taxon>Candidatus Syntrophocurvum</taxon>
    </lineage>
</organism>
<proteinExistence type="inferred from homology"/>
<comment type="function">
    <text evidence="1">Involved in DNA recombination.</text>
</comment>
<dbReference type="PANTHER" id="PTHR30563:SF0">
    <property type="entry name" value="DNA RECOMBINATION PROTEIN RMUC"/>
    <property type="match status" value="1"/>
</dbReference>
<evidence type="ECO:0000256" key="5">
    <source>
        <dbReference type="SAM" id="Coils"/>
    </source>
</evidence>
<keyword evidence="6" id="KW-1133">Transmembrane helix</keyword>
<dbReference type="GO" id="GO:0006310">
    <property type="term" value="P:DNA recombination"/>
    <property type="evidence" value="ECO:0007669"/>
    <property type="project" value="UniProtKB-KW"/>
</dbReference>
<dbReference type="EMBL" id="CP046457">
    <property type="protein sequence ID" value="QGT99743.1"/>
    <property type="molecule type" value="Genomic_DNA"/>
</dbReference>
<name>A0A6I6DHI6_9FIRM</name>
<evidence type="ECO:0000256" key="3">
    <source>
        <dbReference type="ARBA" id="ARBA00023054"/>
    </source>
</evidence>
<keyword evidence="3 5" id="KW-0175">Coiled coil</keyword>
<dbReference type="InterPro" id="IPR003798">
    <property type="entry name" value="DNA_recombination_RmuC"/>
</dbReference>
<keyword evidence="8" id="KW-1185">Reference proteome</keyword>
<dbReference type="Proteomes" id="UP000426444">
    <property type="component" value="Chromosome"/>
</dbReference>
<dbReference type="KEGG" id="salq:SYNTR_1150"/>
<keyword evidence="6" id="KW-0812">Transmembrane</keyword>
<comment type="similarity">
    <text evidence="2">Belongs to the RmuC family.</text>
</comment>
<dbReference type="AlphaFoldDB" id="A0A6I6DHI6"/>
<evidence type="ECO:0000256" key="2">
    <source>
        <dbReference type="ARBA" id="ARBA00009840"/>
    </source>
</evidence>
<keyword evidence="6" id="KW-0472">Membrane</keyword>
<keyword evidence="4" id="KW-0233">DNA recombination</keyword>
<sequence length="510" mass="58111">MEVITLVAFITGIAIGSIITFLLLSSKFKYSYLEGKRTGDFEIIQLNEKLNNNEQKVEELINNLDKAREQIIALQEEIKIETSKRAVADEKNLRIPELELVIKEKDKRIAELNNENINLRERVSNLLTKIDELNKGLEDKMSLLQEAETNLVDTFKALSSEALKNNNESFMNLAKITFEKFQENAKADMDKKQFAVNQLVDPIKSSLEKVENHIKEMEKQRSTAYNSLSEQVKQLATTQIRLQNETSNLVKALRTPNVRGRWGEIQLKRVVEIAGMVEYCDFLQQQSSYSEDGRLRPDMVVKLPNNKNVIVDSKVPLQAYLEALESSDETNKLNNLKNHARHVRNHLTQLANKSYWDQFEHTPEFAVLFLPGETFFSAALEQDPSLIEYGAEKGVIIATPTTLIALLKAVAYGWRQEHIAQNAQAISELGKNLYDRIRTMGNHFVDVAKGLDRAVDSYNKTVGSFENRVLVAARRFKELGAATGKDINELEVINRTTRTIQVDEFHIAEE</sequence>
<feature type="coiled-coil region" evidence="5">
    <location>
        <begin position="207"/>
        <end position="245"/>
    </location>
</feature>
<evidence type="ECO:0000256" key="1">
    <source>
        <dbReference type="ARBA" id="ARBA00003416"/>
    </source>
</evidence>
<protein>
    <submittedName>
        <fullName evidence="7">DNA recombination protein RmuC</fullName>
    </submittedName>
</protein>
<evidence type="ECO:0000313" key="7">
    <source>
        <dbReference type="EMBL" id="QGT99743.1"/>
    </source>
</evidence>
<dbReference type="Pfam" id="PF02646">
    <property type="entry name" value="RmuC"/>
    <property type="match status" value="1"/>
</dbReference>
<accession>A0A6I6DHI6</accession>
<reference evidence="8" key="1">
    <citation type="journal article" date="2019" name="Microbiology">
        <title>Complete Genome Sequence of an Uncultured Bacterium of the Candidate Phylum Bipolaricaulota.</title>
        <authorList>
            <person name="Kadnikov V.V."/>
            <person name="Mardanov A.V."/>
            <person name="Beletsky A.V."/>
            <person name="Frank Y.A."/>
            <person name="Karnachuk O.V."/>
            <person name="Ravin N.V."/>
        </authorList>
    </citation>
    <scope>NUCLEOTIDE SEQUENCE [LARGE SCALE GENOMIC DNA]</scope>
</reference>
<evidence type="ECO:0000256" key="6">
    <source>
        <dbReference type="SAM" id="Phobius"/>
    </source>
</evidence>
<dbReference type="PANTHER" id="PTHR30563">
    <property type="entry name" value="DNA RECOMBINATION PROTEIN RMUC"/>
    <property type="match status" value="1"/>
</dbReference>
<evidence type="ECO:0000313" key="8">
    <source>
        <dbReference type="Proteomes" id="UP000426444"/>
    </source>
</evidence>
<feature type="transmembrane region" description="Helical" evidence="6">
    <location>
        <begin position="6"/>
        <end position="24"/>
    </location>
</feature>
<evidence type="ECO:0000256" key="4">
    <source>
        <dbReference type="ARBA" id="ARBA00023172"/>
    </source>
</evidence>
<dbReference type="RefSeq" id="WP_197079210.1">
    <property type="nucleotide sequence ID" value="NZ_CP046457.1"/>
</dbReference>
<gene>
    <name evidence="7" type="ORF">SYNTR_1150</name>
</gene>